<evidence type="ECO:0000313" key="3">
    <source>
        <dbReference type="Proteomes" id="UP000636479"/>
    </source>
</evidence>
<evidence type="ECO:0000256" key="1">
    <source>
        <dbReference type="SAM" id="MobiDB-lite"/>
    </source>
</evidence>
<dbReference type="GeneID" id="59350534"/>
<accession>A0A8H6VTT3</accession>
<dbReference type="EMBL" id="JACAZF010000010">
    <property type="protein sequence ID" value="KAF7293687.1"/>
    <property type="molecule type" value="Genomic_DNA"/>
</dbReference>
<gene>
    <name evidence="2" type="ORF">MIND_01148700</name>
</gene>
<protein>
    <submittedName>
        <fullName evidence="2">Uncharacterized protein</fullName>
    </submittedName>
</protein>
<keyword evidence="3" id="KW-1185">Reference proteome</keyword>
<sequence>MALAAGQLVRFSSRGAKYRPAQRDRASAQGGLASGGQSSSLCGAKIGAITCDVASGRSRLLCFLPRPSTMPAAPLTSALPVIAQPPLLTSPATMKLCGRKLVGPGPGCGGLTATVVCSSTTDNGPGRRSDGRAHAHGRKDGKCRAEILILEEGRASALAEPVILQLHLLDKTSLQDLHALPQAMMPLRRFAACIPPFCSWSSPPYRHLYLQASKLALHRVHGLLFSLKDWAPFYQAASTSIQDGTIYCTLSHSQSNAVSRRASPNQPPSSKITTIRPCRQSPISAPLLYPAQRSKSWTRPSSCPLRLVSLQ</sequence>
<dbReference type="RefSeq" id="XP_037215850.1">
    <property type="nucleotide sequence ID" value="XM_037368018.1"/>
</dbReference>
<dbReference type="Proteomes" id="UP000636479">
    <property type="component" value="Unassembled WGS sequence"/>
</dbReference>
<feature type="compositionally biased region" description="Low complexity" evidence="1">
    <location>
        <begin position="27"/>
        <end position="38"/>
    </location>
</feature>
<name>A0A8H6VTT3_9AGAR</name>
<evidence type="ECO:0000313" key="2">
    <source>
        <dbReference type="EMBL" id="KAF7293687.1"/>
    </source>
</evidence>
<proteinExistence type="predicted"/>
<comment type="caution">
    <text evidence="2">The sequence shown here is derived from an EMBL/GenBank/DDBJ whole genome shotgun (WGS) entry which is preliminary data.</text>
</comment>
<dbReference type="AlphaFoldDB" id="A0A8H6VTT3"/>
<feature type="region of interest" description="Disordered" evidence="1">
    <location>
        <begin position="19"/>
        <end position="38"/>
    </location>
</feature>
<organism evidence="2 3">
    <name type="scientific">Mycena indigotica</name>
    <dbReference type="NCBI Taxonomy" id="2126181"/>
    <lineage>
        <taxon>Eukaryota</taxon>
        <taxon>Fungi</taxon>
        <taxon>Dikarya</taxon>
        <taxon>Basidiomycota</taxon>
        <taxon>Agaricomycotina</taxon>
        <taxon>Agaricomycetes</taxon>
        <taxon>Agaricomycetidae</taxon>
        <taxon>Agaricales</taxon>
        <taxon>Marasmiineae</taxon>
        <taxon>Mycenaceae</taxon>
        <taxon>Mycena</taxon>
    </lineage>
</organism>
<reference evidence="2" key="1">
    <citation type="submission" date="2020-05" db="EMBL/GenBank/DDBJ databases">
        <title>Mycena genomes resolve the evolution of fungal bioluminescence.</title>
        <authorList>
            <person name="Tsai I.J."/>
        </authorList>
    </citation>
    <scope>NUCLEOTIDE SEQUENCE</scope>
    <source>
        <strain evidence="2">171206Taipei</strain>
    </source>
</reference>